<dbReference type="EMBL" id="JAIWYP010000005">
    <property type="protein sequence ID" value="KAH3825287.1"/>
    <property type="molecule type" value="Genomic_DNA"/>
</dbReference>
<reference evidence="1" key="2">
    <citation type="submission" date="2020-11" db="EMBL/GenBank/DDBJ databases">
        <authorList>
            <person name="McCartney M.A."/>
            <person name="Auch B."/>
            <person name="Kono T."/>
            <person name="Mallez S."/>
            <person name="Becker A."/>
            <person name="Gohl D.M."/>
            <person name="Silverstein K.A.T."/>
            <person name="Koren S."/>
            <person name="Bechman K.B."/>
            <person name="Herman A."/>
            <person name="Abrahante J.E."/>
            <person name="Garbe J."/>
        </authorList>
    </citation>
    <scope>NUCLEOTIDE SEQUENCE</scope>
    <source>
        <strain evidence="1">Duluth1</strain>
        <tissue evidence="1">Whole animal</tissue>
    </source>
</reference>
<dbReference type="AlphaFoldDB" id="A0A9D4H4Q5"/>
<protein>
    <submittedName>
        <fullName evidence="1">Uncharacterized protein</fullName>
    </submittedName>
</protein>
<sequence>MPAGVYIYDALVTSQSDTVVWSVSSGIENCAPIIRYDVEAQSNFRPGEWRVVVAGRLLVWKHKAN</sequence>
<evidence type="ECO:0000313" key="2">
    <source>
        <dbReference type="Proteomes" id="UP000828390"/>
    </source>
</evidence>
<evidence type="ECO:0000313" key="1">
    <source>
        <dbReference type="EMBL" id="KAH3825287.1"/>
    </source>
</evidence>
<keyword evidence="2" id="KW-1185">Reference proteome</keyword>
<gene>
    <name evidence="1" type="ORF">DPMN_127161</name>
</gene>
<accession>A0A9D4H4Q5</accession>
<organism evidence="1 2">
    <name type="scientific">Dreissena polymorpha</name>
    <name type="common">Zebra mussel</name>
    <name type="synonym">Mytilus polymorpha</name>
    <dbReference type="NCBI Taxonomy" id="45954"/>
    <lineage>
        <taxon>Eukaryota</taxon>
        <taxon>Metazoa</taxon>
        <taxon>Spiralia</taxon>
        <taxon>Lophotrochozoa</taxon>
        <taxon>Mollusca</taxon>
        <taxon>Bivalvia</taxon>
        <taxon>Autobranchia</taxon>
        <taxon>Heteroconchia</taxon>
        <taxon>Euheterodonta</taxon>
        <taxon>Imparidentia</taxon>
        <taxon>Neoheterodontei</taxon>
        <taxon>Myida</taxon>
        <taxon>Dreissenoidea</taxon>
        <taxon>Dreissenidae</taxon>
        <taxon>Dreissena</taxon>
    </lineage>
</organism>
<name>A0A9D4H4Q5_DREPO</name>
<proteinExistence type="predicted"/>
<comment type="caution">
    <text evidence="1">The sequence shown here is derived from an EMBL/GenBank/DDBJ whole genome shotgun (WGS) entry which is preliminary data.</text>
</comment>
<reference evidence="1" key="1">
    <citation type="journal article" date="2019" name="bioRxiv">
        <title>The Genome of the Zebra Mussel, Dreissena polymorpha: A Resource for Invasive Species Research.</title>
        <authorList>
            <person name="McCartney M.A."/>
            <person name="Auch B."/>
            <person name="Kono T."/>
            <person name="Mallez S."/>
            <person name="Zhang Y."/>
            <person name="Obille A."/>
            <person name="Becker A."/>
            <person name="Abrahante J.E."/>
            <person name="Garbe J."/>
            <person name="Badalamenti J.P."/>
            <person name="Herman A."/>
            <person name="Mangelson H."/>
            <person name="Liachko I."/>
            <person name="Sullivan S."/>
            <person name="Sone E.D."/>
            <person name="Koren S."/>
            <person name="Silverstein K.A.T."/>
            <person name="Beckman K.B."/>
            <person name="Gohl D.M."/>
        </authorList>
    </citation>
    <scope>NUCLEOTIDE SEQUENCE</scope>
    <source>
        <strain evidence="1">Duluth1</strain>
        <tissue evidence="1">Whole animal</tissue>
    </source>
</reference>
<dbReference type="Proteomes" id="UP000828390">
    <property type="component" value="Unassembled WGS sequence"/>
</dbReference>